<feature type="region of interest" description="Disordered" evidence="1">
    <location>
        <begin position="1"/>
        <end position="25"/>
    </location>
</feature>
<protein>
    <submittedName>
        <fullName evidence="2">Uncharacterized protein</fullName>
    </submittedName>
</protein>
<evidence type="ECO:0000313" key="2">
    <source>
        <dbReference type="EMBL" id="KAH9414507.1"/>
    </source>
</evidence>
<reference evidence="2 3" key="1">
    <citation type="journal article" date="2018" name="J. Allergy Clin. Immunol.">
        <title>High-quality assembly of Dermatophagoides pteronyssinus genome and transcriptome reveals a wide range of novel allergens.</title>
        <authorList>
            <person name="Liu X.Y."/>
            <person name="Yang K.Y."/>
            <person name="Wang M.Q."/>
            <person name="Kwok J.S."/>
            <person name="Zeng X."/>
            <person name="Yang Z."/>
            <person name="Xiao X.J."/>
            <person name="Lau C.P."/>
            <person name="Li Y."/>
            <person name="Huang Z.M."/>
            <person name="Ba J.G."/>
            <person name="Yim A.K."/>
            <person name="Ouyang C.Y."/>
            <person name="Ngai S.M."/>
            <person name="Chan T.F."/>
            <person name="Leung E.L."/>
            <person name="Liu L."/>
            <person name="Liu Z.G."/>
            <person name="Tsui S.K."/>
        </authorList>
    </citation>
    <scope>NUCLEOTIDE SEQUENCE [LARGE SCALE GENOMIC DNA]</scope>
    <source>
        <strain evidence="2">Derp</strain>
    </source>
</reference>
<evidence type="ECO:0000313" key="3">
    <source>
        <dbReference type="Proteomes" id="UP000887458"/>
    </source>
</evidence>
<organism evidence="2 3">
    <name type="scientific">Dermatophagoides pteronyssinus</name>
    <name type="common">European house dust mite</name>
    <dbReference type="NCBI Taxonomy" id="6956"/>
    <lineage>
        <taxon>Eukaryota</taxon>
        <taxon>Metazoa</taxon>
        <taxon>Ecdysozoa</taxon>
        <taxon>Arthropoda</taxon>
        <taxon>Chelicerata</taxon>
        <taxon>Arachnida</taxon>
        <taxon>Acari</taxon>
        <taxon>Acariformes</taxon>
        <taxon>Sarcoptiformes</taxon>
        <taxon>Astigmata</taxon>
        <taxon>Psoroptidia</taxon>
        <taxon>Analgoidea</taxon>
        <taxon>Pyroglyphidae</taxon>
        <taxon>Dermatophagoidinae</taxon>
        <taxon>Dermatophagoides</taxon>
    </lineage>
</organism>
<accession>A0ABQ8IWD7</accession>
<keyword evidence="3" id="KW-1185">Reference proteome</keyword>
<proteinExistence type="predicted"/>
<evidence type="ECO:0000256" key="1">
    <source>
        <dbReference type="SAM" id="MobiDB-lite"/>
    </source>
</evidence>
<comment type="caution">
    <text evidence="2">The sequence shown here is derived from an EMBL/GenBank/DDBJ whole genome shotgun (WGS) entry which is preliminary data.</text>
</comment>
<reference evidence="2 3" key="2">
    <citation type="journal article" date="2022" name="Mol. Biol. Evol.">
        <title>Comparative Genomics Reveals Insights into the Divergent Evolution of Astigmatic Mites and Household Pest Adaptations.</title>
        <authorList>
            <person name="Xiong Q."/>
            <person name="Wan A.T."/>
            <person name="Liu X."/>
            <person name="Fung C.S."/>
            <person name="Xiao X."/>
            <person name="Malainual N."/>
            <person name="Hou J."/>
            <person name="Wang L."/>
            <person name="Wang M."/>
            <person name="Yang K.Y."/>
            <person name="Cui Y."/>
            <person name="Leung E.L."/>
            <person name="Nong W."/>
            <person name="Shin S.K."/>
            <person name="Au S.W."/>
            <person name="Jeong K.Y."/>
            <person name="Chew F.T."/>
            <person name="Hui J.H."/>
            <person name="Leung T.F."/>
            <person name="Tungtrongchitr A."/>
            <person name="Zhong N."/>
            <person name="Liu Z."/>
            <person name="Tsui S.K."/>
        </authorList>
    </citation>
    <scope>NUCLEOTIDE SEQUENCE [LARGE SCALE GENOMIC DNA]</scope>
    <source>
        <strain evidence="2">Derp</strain>
    </source>
</reference>
<sequence length="74" mass="8413">MFDVQSKSDDQLTSKTDHRKNEMKQNEIAAQELSFEFMCACLTILFFSRSNDDDDDNSKFGHSANVTLDPGIFS</sequence>
<gene>
    <name evidence="2" type="ORF">DERP_008702</name>
</gene>
<name>A0ABQ8IWD7_DERPT</name>
<dbReference type="EMBL" id="NJHN03000107">
    <property type="protein sequence ID" value="KAH9414507.1"/>
    <property type="molecule type" value="Genomic_DNA"/>
</dbReference>
<dbReference type="Proteomes" id="UP000887458">
    <property type="component" value="Unassembled WGS sequence"/>
</dbReference>